<sequence>MERILICDDSRFIRSVLKDIFVKLGHTVIDEVSNGAEAIQAYEYYQPSLVTLDLEMPGIDGIRALQLLVTSFPKAKVIIISGNRNKELLFESLRSGAKYYISKPVTEDKIIDAFRKLNISTS</sequence>
<dbReference type="PANTHER" id="PTHR44591">
    <property type="entry name" value="STRESS RESPONSE REGULATOR PROTEIN 1"/>
    <property type="match status" value="1"/>
</dbReference>
<protein>
    <submittedName>
        <fullName evidence="4">Response regulator</fullName>
    </submittedName>
</protein>
<name>A0A9X2DSM0_9BACI</name>
<feature type="domain" description="Response regulatory" evidence="3">
    <location>
        <begin position="3"/>
        <end position="118"/>
    </location>
</feature>
<dbReference type="RefSeq" id="WP_251225024.1">
    <property type="nucleotide sequence ID" value="NZ_JAMBOL010000036.1"/>
</dbReference>
<keyword evidence="1 2" id="KW-0597">Phosphoprotein</keyword>
<dbReference type="SMART" id="SM00448">
    <property type="entry name" value="REC"/>
    <property type="match status" value="1"/>
</dbReference>
<dbReference type="Proteomes" id="UP001139179">
    <property type="component" value="Unassembled WGS sequence"/>
</dbReference>
<evidence type="ECO:0000256" key="2">
    <source>
        <dbReference type="PROSITE-ProRule" id="PRU00169"/>
    </source>
</evidence>
<comment type="caution">
    <text evidence="4">The sequence shown here is derived from an EMBL/GenBank/DDBJ whole genome shotgun (WGS) entry which is preliminary data.</text>
</comment>
<dbReference type="AlphaFoldDB" id="A0A9X2DSM0"/>
<dbReference type="InterPro" id="IPR011006">
    <property type="entry name" value="CheY-like_superfamily"/>
</dbReference>
<keyword evidence="5" id="KW-1185">Reference proteome</keyword>
<dbReference type="PANTHER" id="PTHR44591:SF3">
    <property type="entry name" value="RESPONSE REGULATORY DOMAIN-CONTAINING PROTEIN"/>
    <property type="match status" value="1"/>
</dbReference>
<dbReference type="EMBL" id="JAMBOL010000036">
    <property type="protein sequence ID" value="MCM3716366.1"/>
    <property type="molecule type" value="Genomic_DNA"/>
</dbReference>
<dbReference type="GO" id="GO:0000160">
    <property type="term" value="P:phosphorelay signal transduction system"/>
    <property type="evidence" value="ECO:0007669"/>
    <property type="project" value="InterPro"/>
</dbReference>
<feature type="modified residue" description="4-aspartylphosphate" evidence="2">
    <location>
        <position position="53"/>
    </location>
</feature>
<dbReference type="InterPro" id="IPR050595">
    <property type="entry name" value="Bact_response_regulator"/>
</dbReference>
<evidence type="ECO:0000313" key="4">
    <source>
        <dbReference type="EMBL" id="MCM3716366.1"/>
    </source>
</evidence>
<dbReference type="SUPFAM" id="SSF52172">
    <property type="entry name" value="CheY-like"/>
    <property type="match status" value="1"/>
</dbReference>
<reference evidence="4" key="1">
    <citation type="submission" date="2022-05" db="EMBL/GenBank/DDBJ databases">
        <title>Comparative Genomics of Spacecraft Associated Microbes.</title>
        <authorList>
            <person name="Tran M.T."/>
            <person name="Wright A."/>
            <person name="Seuylemezian A."/>
            <person name="Eisen J."/>
            <person name="Coil D."/>
        </authorList>
    </citation>
    <scope>NUCLEOTIDE SEQUENCE</scope>
    <source>
        <strain evidence="4">214.1.1</strain>
    </source>
</reference>
<evidence type="ECO:0000313" key="5">
    <source>
        <dbReference type="Proteomes" id="UP001139179"/>
    </source>
</evidence>
<dbReference type="Gene3D" id="3.40.50.2300">
    <property type="match status" value="1"/>
</dbReference>
<organism evidence="4 5">
    <name type="scientific">Halalkalibacter oceani</name>
    <dbReference type="NCBI Taxonomy" id="1653776"/>
    <lineage>
        <taxon>Bacteria</taxon>
        <taxon>Bacillati</taxon>
        <taxon>Bacillota</taxon>
        <taxon>Bacilli</taxon>
        <taxon>Bacillales</taxon>
        <taxon>Bacillaceae</taxon>
        <taxon>Halalkalibacter</taxon>
    </lineage>
</organism>
<dbReference type="PROSITE" id="PS50110">
    <property type="entry name" value="RESPONSE_REGULATORY"/>
    <property type="match status" value="1"/>
</dbReference>
<dbReference type="InterPro" id="IPR001789">
    <property type="entry name" value="Sig_transdc_resp-reg_receiver"/>
</dbReference>
<evidence type="ECO:0000259" key="3">
    <source>
        <dbReference type="PROSITE" id="PS50110"/>
    </source>
</evidence>
<evidence type="ECO:0000256" key="1">
    <source>
        <dbReference type="ARBA" id="ARBA00022553"/>
    </source>
</evidence>
<gene>
    <name evidence="4" type="ORF">M3202_20175</name>
</gene>
<proteinExistence type="predicted"/>
<dbReference type="Pfam" id="PF00072">
    <property type="entry name" value="Response_reg"/>
    <property type="match status" value="1"/>
</dbReference>
<accession>A0A9X2DSM0</accession>